<dbReference type="SUPFAM" id="SSF51905">
    <property type="entry name" value="FAD/NAD(P)-binding domain"/>
    <property type="match status" value="2"/>
</dbReference>
<name>A0A6A6U707_9PEZI</name>
<dbReference type="AlphaFoldDB" id="A0A6A6U707"/>
<keyword evidence="3" id="KW-0274">FAD</keyword>
<dbReference type="PANTHER" id="PTHR42877">
    <property type="entry name" value="L-ORNITHINE N(5)-MONOOXYGENASE-RELATED"/>
    <property type="match status" value="1"/>
</dbReference>
<keyword evidence="2" id="KW-0285">Flavoprotein</keyword>
<keyword evidence="6" id="KW-0472">Membrane</keyword>
<sequence length="650" mass="73343">MASMAAQGLHQAPPPQGPGYKPYRVATKDRIYRRGGYSDEGYTYYPAVIVGAGESGICMAHKLKHEFGIDQFRVFDRQSGIGGTWYINRYPGVACDVPAVFYSFSFAPNPNWTVFYPTGPEIYDYYQEVCDKFKLTDKIQLNTDVVSCRWLKDEEEWEIVLQHLVPGAGDLSGSDRRKRIDKLGELSVYIGQEKIRSKVLISAVGGLVEPKDLGDIPGKDTFKGDRFHSARWDYSVDFHDKNVVVVGTGCSAAQFVPFLTKPQFGAKSVTQVMRSPPWVVPRVPTPGGEEWWAKWAPFIFTNVPGVMKALRFAVFAGAELQFVIFGSDAKSERARKVMEEQMVKRMKSQAPAKYHEMLTPNYAIACKRRIYDATWYPSFHNPKMELTTLPITSIQENSITLGPGRMYPDQNIASSVTSEEKTIPVDIIVQANGFETHQWLHPLKIAGDNGQDLIDTMMERGGSQAYQGTAMDGFPNFFMIFGPNTATGHSSVVMASENMVDYAGRFVKLLLNGDVKTVDVKKEAEIAYTTDIQKKLKNTVFHTGGCSSWYFSKDGWNSTVLPYNQVWFWYRCQFTRWGDWNIRYTRKGLIKMILKRGIRFVLMIAVLIGLYRARRSDTTMRDRLTAAKYISIGGTVALLDKAKQAVMNLV</sequence>
<keyword evidence="8" id="KW-1185">Reference proteome</keyword>
<dbReference type="Proteomes" id="UP000799302">
    <property type="component" value="Unassembled WGS sequence"/>
</dbReference>
<evidence type="ECO:0000313" key="8">
    <source>
        <dbReference type="Proteomes" id="UP000799302"/>
    </source>
</evidence>
<organism evidence="7 8">
    <name type="scientific">Microthyrium microscopicum</name>
    <dbReference type="NCBI Taxonomy" id="703497"/>
    <lineage>
        <taxon>Eukaryota</taxon>
        <taxon>Fungi</taxon>
        <taxon>Dikarya</taxon>
        <taxon>Ascomycota</taxon>
        <taxon>Pezizomycotina</taxon>
        <taxon>Dothideomycetes</taxon>
        <taxon>Dothideomycetes incertae sedis</taxon>
        <taxon>Microthyriales</taxon>
        <taxon>Microthyriaceae</taxon>
        <taxon>Microthyrium</taxon>
    </lineage>
</organism>
<evidence type="ECO:0000256" key="5">
    <source>
        <dbReference type="SAM" id="MobiDB-lite"/>
    </source>
</evidence>
<evidence type="ECO:0000256" key="3">
    <source>
        <dbReference type="ARBA" id="ARBA00022827"/>
    </source>
</evidence>
<evidence type="ECO:0000256" key="1">
    <source>
        <dbReference type="ARBA" id="ARBA00010139"/>
    </source>
</evidence>
<feature type="transmembrane region" description="Helical" evidence="6">
    <location>
        <begin position="597"/>
        <end position="613"/>
    </location>
</feature>
<dbReference type="GO" id="GO:0050660">
    <property type="term" value="F:flavin adenine dinucleotide binding"/>
    <property type="evidence" value="ECO:0007669"/>
    <property type="project" value="InterPro"/>
</dbReference>
<dbReference type="OrthoDB" id="3971593at2759"/>
<dbReference type="InterPro" id="IPR036188">
    <property type="entry name" value="FAD/NAD-bd_sf"/>
</dbReference>
<evidence type="ECO:0000256" key="2">
    <source>
        <dbReference type="ARBA" id="ARBA00022630"/>
    </source>
</evidence>
<dbReference type="GO" id="GO:0004499">
    <property type="term" value="F:N,N-dimethylaniline monooxygenase activity"/>
    <property type="evidence" value="ECO:0007669"/>
    <property type="project" value="InterPro"/>
</dbReference>
<feature type="region of interest" description="Disordered" evidence="5">
    <location>
        <begin position="1"/>
        <end position="22"/>
    </location>
</feature>
<evidence type="ECO:0000256" key="4">
    <source>
        <dbReference type="ARBA" id="ARBA00023002"/>
    </source>
</evidence>
<evidence type="ECO:0000256" key="6">
    <source>
        <dbReference type="SAM" id="Phobius"/>
    </source>
</evidence>
<reference evidence="7" key="1">
    <citation type="journal article" date="2020" name="Stud. Mycol.">
        <title>101 Dothideomycetes genomes: a test case for predicting lifestyles and emergence of pathogens.</title>
        <authorList>
            <person name="Haridas S."/>
            <person name="Albert R."/>
            <person name="Binder M."/>
            <person name="Bloem J."/>
            <person name="Labutti K."/>
            <person name="Salamov A."/>
            <person name="Andreopoulos B."/>
            <person name="Baker S."/>
            <person name="Barry K."/>
            <person name="Bills G."/>
            <person name="Bluhm B."/>
            <person name="Cannon C."/>
            <person name="Castanera R."/>
            <person name="Culley D."/>
            <person name="Daum C."/>
            <person name="Ezra D."/>
            <person name="Gonzalez J."/>
            <person name="Henrissat B."/>
            <person name="Kuo A."/>
            <person name="Liang C."/>
            <person name="Lipzen A."/>
            <person name="Lutzoni F."/>
            <person name="Magnuson J."/>
            <person name="Mondo S."/>
            <person name="Nolan M."/>
            <person name="Ohm R."/>
            <person name="Pangilinan J."/>
            <person name="Park H.-J."/>
            <person name="Ramirez L."/>
            <person name="Alfaro M."/>
            <person name="Sun H."/>
            <person name="Tritt A."/>
            <person name="Yoshinaga Y."/>
            <person name="Zwiers L.-H."/>
            <person name="Turgeon B."/>
            <person name="Goodwin S."/>
            <person name="Spatafora J."/>
            <person name="Crous P."/>
            <person name="Grigoriev I."/>
        </authorList>
    </citation>
    <scope>NUCLEOTIDE SEQUENCE</scope>
    <source>
        <strain evidence="7">CBS 115976</strain>
    </source>
</reference>
<dbReference type="EMBL" id="MU004237">
    <property type="protein sequence ID" value="KAF2667962.1"/>
    <property type="molecule type" value="Genomic_DNA"/>
</dbReference>
<keyword evidence="6" id="KW-0812">Transmembrane</keyword>
<keyword evidence="4" id="KW-0560">Oxidoreductase</keyword>
<evidence type="ECO:0000313" key="7">
    <source>
        <dbReference type="EMBL" id="KAF2667962.1"/>
    </source>
</evidence>
<keyword evidence="6" id="KW-1133">Transmembrane helix</keyword>
<dbReference type="PANTHER" id="PTHR42877:SF10">
    <property type="entry name" value="L-ORNITHINE N(5)-OXYGENASE"/>
    <property type="match status" value="1"/>
</dbReference>
<protein>
    <submittedName>
        <fullName evidence="7">FAD/NAD(P)-binding domain-containing protein</fullName>
    </submittedName>
</protein>
<comment type="similarity">
    <text evidence="1">Belongs to the FAD-binding monooxygenase family.</text>
</comment>
<accession>A0A6A6U707</accession>
<proteinExistence type="inferred from homology"/>
<dbReference type="Pfam" id="PF00743">
    <property type="entry name" value="FMO-like"/>
    <property type="match status" value="1"/>
</dbReference>
<dbReference type="InterPro" id="IPR020946">
    <property type="entry name" value="Flavin_mOase-like"/>
</dbReference>
<dbReference type="Pfam" id="PF13450">
    <property type="entry name" value="NAD_binding_8"/>
    <property type="match status" value="1"/>
</dbReference>
<gene>
    <name evidence="7" type="ORF">BT63DRAFT_426809</name>
</gene>
<dbReference type="Gene3D" id="3.50.50.60">
    <property type="entry name" value="FAD/NAD(P)-binding domain"/>
    <property type="match status" value="3"/>
</dbReference>
<dbReference type="GO" id="GO:0050661">
    <property type="term" value="F:NADP binding"/>
    <property type="evidence" value="ECO:0007669"/>
    <property type="project" value="InterPro"/>
</dbReference>
<dbReference type="InterPro" id="IPR051209">
    <property type="entry name" value="FAD-bind_Monooxygenase_sf"/>
</dbReference>